<dbReference type="SMART" id="SM00963">
    <property type="entry name" value="SRP54_N"/>
    <property type="match status" value="1"/>
</dbReference>
<evidence type="ECO:0000256" key="9">
    <source>
        <dbReference type="ARBA" id="ARBA00023274"/>
    </source>
</evidence>
<dbReference type="PATRIC" id="fig|203274.3.peg.439"/>
<evidence type="ECO:0000256" key="10">
    <source>
        <dbReference type="ARBA" id="ARBA00035672"/>
    </source>
</evidence>
<evidence type="ECO:0000259" key="14">
    <source>
        <dbReference type="SMART" id="SM00963"/>
    </source>
</evidence>
<dbReference type="Gene3D" id="1.10.260.30">
    <property type="entry name" value="Signal recognition particle, SRP54 subunit, M-domain"/>
    <property type="match status" value="1"/>
</dbReference>
<dbReference type="InterPro" id="IPR027417">
    <property type="entry name" value="P-loop_NTPase"/>
</dbReference>
<accession>A0A139JQF8</accession>
<evidence type="ECO:0000259" key="13">
    <source>
        <dbReference type="SMART" id="SM00962"/>
    </source>
</evidence>
<dbReference type="Pfam" id="PF00448">
    <property type="entry name" value="SRP54"/>
    <property type="match status" value="1"/>
</dbReference>
<dbReference type="InterPro" id="IPR000897">
    <property type="entry name" value="SRP54_GTPase_dom"/>
</dbReference>
<dbReference type="EMBL" id="LTBM01000008">
    <property type="protein sequence ID" value="KXT29195.1"/>
    <property type="molecule type" value="Genomic_DNA"/>
</dbReference>
<comment type="similarity">
    <text evidence="2">Belongs to the GTP-binding SRP family. SRP54 subfamily.</text>
</comment>
<evidence type="ECO:0000256" key="4">
    <source>
        <dbReference type="ARBA" id="ARBA00022741"/>
    </source>
</evidence>
<dbReference type="EMBL" id="JHUK01000003">
    <property type="protein sequence ID" value="RAM57730.1"/>
    <property type="molecule type" value="Genomic_DNA"/>
</dbReference>
<comment type="caution">
    <text evidence="16">The sequence shown here is derived from an EMBL/GenBank/DDBJ whole genome shotgun (WGS) entry which is preliminary data.</text>
</comment>
<dbReference type="SUPFAM" id="SSF47446">
    <property type="entry name" value="Signal peptide-binding domain"/>
    <property type="match status" value="1"/>
</dbReference>
<dbReference type="InterPro" id="IPR036891">
    <property type="entry name" value="Signal_recog_part_SRP54_M_sf"/>
</dbReference>
<comment type="catalytic activity">
    <reaction evidence="11">
        <text>GTP + H2O = GDP + phosphate + H(+)</text>
        <dbReference type="Rhea" id="RHEA:19669"/>
        <dbReference type="ChEBI" id="CHEBI:15377"/>
        <dbReference type="ChEBI" id="CHEBI:15378"/>
        <dbReference type="ChEBI" id="CHEBI:37565"/>
        <dbReference type="ChEBI" id="CHEBI:43474"/>
        <dbReference type="ChEBI" id="CHEBI:58189"/>
        <dbReference type="EC" id="3.6.5.4"/>
    </reaction>
</comment>
<keyword evidence="6" id="KW-0694">RNA-binding</keyword>
<evidence type="ECO:0000256" key="3">
    <source>
        <dbReference type="ARBA" id="ARBA00022490"/>
    </source>
</evidence>
<dbReference type="InterPro" id="IPR036225">
    <property type="entry name" value="SRP/SRP_N"/>
</dbReference>
<evidence type="ECO:0000256" key="2">
    <source>
        <dbReference type="ARBA" id="ARBA00005450"/>
    </source>
</evidence>
<dbReference type="Gene3D" id="3.40.50.300">
    <property type="entry name" value="P-loop containing nucleotide triphosphate hydrolases"/>
    <property type="match status" value="1"/>
</dbReference>
<evidence type="ECO:0000256" key="1">
    <source>
        <dbReference type="ARBA" id="ARBA00004496"/>
    </source>
</evidence>
<keyword evidence="9" id="KW-0687">Ribonucleoprotein</keyword>
<protein>
    <recommendedName>
        <fullName evidence="10">signal-recognition-particle GTPase</fullName>
        <ecNumber evidence="10">3.6.5.4</ecNumber>
    </recommendedName>
</protein>
<evidence type="ECO:0000256" key="8">
    <source>
        <dbReference type="ARBA" id="ARBA00023135"/>
    </source>
</evidence>
<name>A0A139JQF8_9MOLU</name>
<evidence type="ECO:0000256" key="5">
    <source>
        <dbReference type="ARBA" id="ARBA00022801"/>
    </source>
</evidence>
<evidence type="ECO:0000313" key="18">
    <source>
        <dbReference type="Proteomes" id="UP000070069"/>
    </source>
</evidence>
<feature type="domain" description="AAA+ ATPase" evidence="12">
    <location>
        <begin position="99"/>
        <end position="273"/>
    </location>
</feature>
<dbReference type="PANTHER" id="PTHR11564">
    <property type="entry name" value="SIGNAL RECOGNITION PARTICLE 54K PROTEIN SRP54"/>
    <property type="match status" value="1"/>
</dbReference>
<dbReference type="Pfam" id="PF02881">
    <property type="entry name" value="SRP54_N"/>
    <property type="match status" value="1"/>
</dbReference>
<reference evidence="16 18" key="2">
    <citation type="submission" date="2016-02" db="EMBL/GenBank/DDBJ databases">
        <title>A draft genome sequence of Candidatus Phytoplasma oryzae strain Mbita1, the causative agent of Napier Grass stunt disease in Kenya.</title>
        <authorList>
            <person name="Fischer A."/>
            <person name="Santa-Cruz I."/>
            <person name="Wambua L."/>
            <person name="Olds C."/>
            <person name="Midega C."/>
            <person name="Dickinson M."/>
            <person name="Kawicha P."/>
            <person name="Khan Z."/>
            <person name="Masiga D."/>
            <person name="Jores J."/>
            <person name="Bernd S."/>
        </authorList>
    </citation>
    <scope>NUCLEOTIDE SEQUENCE [LARGE SCALE GENOMIC DNA]</scope>
    <source>
        <strain evidence="16">Mbita1</strain>
    </source>
</reference>
<dbReference type="GO" id="GO:0003924">
    <property type="term" value="F:GTPase activity"/>
    <property type="evidence" value="ECO:0007669"/>
    <property type="project" value="InterPro"/>
</dbReference>
<comment type="subcellular location">
    <subcellularLocation>
        <location evidence="1">Cytoplasm</location>
    </subcellularLocation>
</comment>
<evidence type="ECO:0000256" key="7">
    <source>
        <dbReference type="ARBA" id="ARBA00023134"/>
    </source>
</evidence>
<feature type="domain" description="SRP54-type proteins GTP-binding" evidence="13">
    <location>
        <begin position="100"/>
        <end position="297"/>
    </location>
</feature>
<keyword evidence="4" id="KW-0547">Nucleotide-binding</keyword>
<keyword evidence="5" id="KW-0378">Hydrolase</keyword>
<dbReference type="GO" id="GO:0048500">
    <property type="term" value="C:signal recognition particle"/>
    <property type="evidence" value="ECO:0007669"/>
    <property type="project" value="InterPro"/>
</dbReference>
<dbReference type="SUPFAM" id="SSF52540">
    <property type="entry name" value="P-loop containing nucleoside triphosphate hydrolases"/>
    <property type="match status" value="1"/>
</dbReference>
<dbReference type="InterPro" id="IPR042101">
    <property type="entry name" value="SRP54_N_sf"/>
</dbReference>
<dbReference type="SMART" id="SM00962">
    <property type="entry name" value="SRP54"/>
    <property type="match status" value="1"/>
</dbReference>
<dbReference type="Gene3D" id="1.20.120.140">
    <property type="entry name" value="Signal recognition particle SRP54, nucleotide-binding domain"/>
    <property type="match status" value="1"/>
</dbReference>
<keyword evidence="8" id="KW-0733">Signal recognition particle</keyword>
<dbReference type="InterPro" id="IPR022941">
    <property type="entry name" value="SRP54"/>
</dbReference>
<feature type="domain" description="Signal recognition particle SRP54 helical bundle" evidence="14">
    <location>
        <begin position="1"/>
        <end position="85"/>
    </location>
</feature>
<proteinExistence type="inferred from homology"/>
<evidence type="ECO:0000313" key="15">
    <source>
        <dbReference type="EMBL" id="KXT29195.1"/>
    </source>
</evidence>
<dbReference type="InterPro" id="IPR003593">
    <property type="entry name" value="AAA+_ATPase"/>
</dbReference>
<gene>
    <name evidence="16" type="ORF">AXA84_0283</name>
    <name evidence="15" type="ORF">AXA84_0297</name>
    <name evidence="17" type="ORF">DH96_01335</name>
</gene>
<reference evidence="17 19" key="1">
    <citation type="submission" date="2014-04" db="EMBL/GenBank/DDBJ databases">
        <title>Genome study of Napier grass stunt phytoplasma.</title>
        <authorList>
            <person name="Kawicha P."/>
            <person name="Dickinson M."/>
            <person name="Hodgetts J."/>
        </authorList>
    </citation>
    <scope>NUCLEOTIDE SEQUENCE [LARGE SCALE GENOMIC DNA]</scope>
    <source>
        <strain evidence="17 19">NGS-S10</strain>
    </source>
</reference>
<evidence type="ECO:0000313" key="16">
    <source>
        <dbReference type="EMBL" id="KXT29211.1"/>
    </source>
</evidence>
<keyword evidence="7" id="KW-0342">GTP-binding</keyword>
<dbReference type="PANTHER" id="PTHR11564:SF5">
    <property type="entry name" value="SIGNAL RECOGNITION PARTICLE SUBUNIT SRP54"/>
    <property type="match status" value="1"/>
</dbReference>
<evidence type="ECO:0000259" key="12">
    <source>
        <dbReference type="SMART" id="SM00382"/>
    </source>
</evidence>
<evidence type="ECO:0000256" key="6">
    <source>
        <dbReference type="ARBA" id="ARBA00022884"/>
    </source>
</evidence>
<keyword evidence="19" id="KW-1185">Reference proteome</keyword>
<dbReference type="OrthoDB" id="9804720at2"/>
<dbReference type="InterPro" id="IPR004125">
    <property type="entry name" value="Signal_recog_particle_SRP54_M"/>
</dbReference>
<dbReference type="GO" id="GO:0005525">
    <property type="term" value="F:GTP binding"/>
    <property type="evidence" value="ECO:0007669"/>
    <property type="project" value="UniProtKB-KW"/>
</dbReference>
<dbReference type="EC" id="3.6.5.4" evidence="10"/>
<sequence length="460" mass="52645">MSFLNESLQKIISKIKGKKYIKADDIELIMKDINLAFIKSDINYEVVVKFNELIKQKALGEKVLKGLNQQQQIIKIIKDTLIDILGSKEKFLNLNNNNNLNIILLIGLQGSGKTTTAGKLSLFIQNKLNKKVLLIATDIYRFGAIDQLIQIGKKINIPVFFQRNEKISKIIDNGLDYAQKNKFDTVVIDTSGRLTIDEKMIQELQNIKKQTNPSEILIVSDAILGQESANVVNSFHKQILATGVILTKMDADIKGGAALSIRYITKLPIKFLSSSEKYDDDNFEIFYPERIASRILGMGDILTLIENVENKINSEEEKKIIEKILKTEYNYNDFKKQLKILKKIGSFKKILNFIPGINNTQIKQMPLLENNILNKFDSIIDSMTPKERILPYLIESNNRRRKRIAIGSGNKIQDVDNLILFIKKQKQISNQMNQIKDFDNKSLEDLIKSSDFLEKFLNKK</sequence>
<dbReference type="AlphaFoldDB" id="A0A139JQF8"/>
<dbReference type="GO" id="GO:0008312">
    <property type="term" value="F:7S RNA binding"/>
    <property type="evidence" value="ECO:0007669"/>
    <property type="project" value="InterPro"/>
</dbReference>
<dbReference type="RefSeq" id="WP_066540420.1">
    <property type="nucleotide sequence ID" value="NZ_JHUK01000003.1"/>
</dbReference>
<dbReference type="SUPFAM" id="SSF47364">
    <property type="entry name" value="Domain of the SRP/SRP receptor G-proteins"/>
    <property type="match status" value="1"/>
</dbReference>
<evidence type="ECO:0000313" key="17">
    <source>
        <dbReference type="EMBL" id="RAM57730.1"/>
    </source>
</evidence>
<dbReference type="GO" id="GO:0006614">
    <property type="term" value="P:SRP-dependent cotranslational protein targeting to membrane"/>
    <property type="evidence" value="ECO:0007669"/>
    <property type="project" value="InterPro"/>
</dbReference>
<dbReference type="EMBL" id="LTBM01000007">
    <property type="protein sequence ID" value="KXT29211.1"/>
    <property type="molecule type" value="Genomic_DNA"/>
</dbReference>
<dbReference type="Pfam" id="PF02978">
    <property type="entry name" value="SRP_SPB"/>
    <property type="match status" value="1"/>
</dbReference>
<dbReference type="Proteomes" id="UP000070069">
    <property type="component" value="Unassembled WGS sequence"/>
</dbReference>
<dbReference type="InterPro" id="IPR013822">
    <property type="entry name" value="Signal_recog_particl_SRP54_hlx"/>
</dbReference>
<dbReference type="Proteomes" id="UP000249343">
    <property type="component" value="Unassembled WGS sequence"/>
</dbReference>
<dbReference type="SMART" id="SM00382">
    <property type="entry name" value="AAA"/>
    <property type="match status" value="1"/>
</dbReference>
<evidence type="ECO:0000256" key="11">
    <source>
        <dbReference type="ARBA" id="ARBA00048027"/>
    </source>
</evidence>
<organism evidence="16 18">
    <name type="scientific">Candidatus Phytoplasma oryzae</name>
    <dbReference type="NCBI Taxonomy" id="203274"/>
    <lineage>
        <taxon>Bacteria</taxon>
        <taxon>Bacillati</taxon>
        <taxon>Mycoplasmatota</taxon>
        <taxon>Mollicutes</taxon>
        <taxon>Acholeplasmatales</taxon>
        <taxon>Acholeplasmataceae</taxon>
        <taxon>Candidatus Phytoplasma</taxon>
        <taxon>16SrXI (Rice yellow dwarf group)</taxon>
    </lineage>
</organism>
<evidence type="ECO:0000313" key="19">
    <source>
        <dbReference type="Proteomes" id="UP000249343"/>
    </source>
</evidence>
<keyword evidence="3" id="KW-0963">Cytoplasm</keyword>